<feature type="domain" description="Mur ligase central" evidence="5">
    <location>
        <begin position="13"/>
        <end position="200"/>
    </location>
</feature>
<dbReference type="InterPro" id="IPR036615">
    <property type="entry name" value="Mur_ligase_C_dom_sf"/>
</dbReference>
<dbReference type="AlphaFoldDB" id="A0A942Y614"/>
<gene>
    <name evidence="6" type="ORF">KHB02_02085</name>
    <name evidence="7" type="ORF">KHB02_025775</name>
</gene>
<accession>A0A942Y614</accession>
<evidence type="ECO:0000256" key="3">
    <source>
        <dbReference type="ARBA" id="ARBA00022840"/>
    </source>
</evidence>
<dbReference type="EMBL" id="JAGYPE020000073">
    <property type="protein sequence ID" value="MCH6268943.1"/>
    <property type="molecule type" value="Genomic_DNA"/>
</dbReference>
<dbReference type="Gene3D" id="3.40.1190.10">
    <property type="entry name" value="Mur-like, catalytic domain"/>
    <property type="match status" value="1"/>
</dbReference>
<feature type="domain" description="Mur ligase C-terminal" evidence="4">
    <location>
        <begin position="223"/>
        <end position="347"/>
    </location>
</feature>
<keyword evidence="2" id="KW-0547">Nucleotide-binding</keyword>
<dbReference type="Proteomes" id="UP000677265">
    <property type="component" value="Unassembled WGS sequence"/>
</dbReference>
<dbReference type="Pfam" id="PF02875">
    <property type="entry name" value="Mur_ligase_C"/>
    <property type="match status" value="1"/>
</dbReference>
<dbReference type="PANTHER" id="PTHR43024:SF1">
    <property type="entry name" value="UDP-N-ACETYLMURAMOYL-TRIPEPTIDE--D-ALANYL-D-ALANINE LIGASE"/>
    <property type="match status" value="1"/>
</dbReference>
<dbReference type="SUPFAM" id="SSF53244">
    <property type="entry name" value="MurD-like peptide ligases, peptide-binding domain"/>
    <property type="match status" value="1"/>
</dbReference>
<comment type="caution">
    <text evidence="6">The sequence shown here is derived from an EMBL/GenBank/DDBJ whole genome shotgun (WGS) entry which is preliminary data.</text>
</comment>
<organism evidence="6">
    <name type="scientific">Neobacillus citreus</name>
    <dbReference type="NCBI Taxonomy" id="2833578"/>
    <lineage>
        <taxon>Bacteria</taxon>
        <taxon>Bacillati</taxon>
        <taxon>Bacillota</taxon>
        <taxon>Bacilli</taxon>
        <taxon>Bacillales</taxon>
        <taxon>Bacillaceae</taxon>
        <taxon>Neobacillus</taxon>
    </lineage>
</organism>
<name>A0A942Y614_9BACI</name>
<keyword evidence="8" id="KW-1185">Reference proteome</keyword>
<dbReference type="SUPFAM" id="SSF53623">
    <property type="entry name" value="MurD-like peptide ligases, catalytic domain"/>
    <property type="match status" value="1"/>
</dbReference>
<protein>
    <submittedName>
        <fullName evidence="6">UDP-N-acetylmuramoyl-tripeptide--D-alanyl-D-alanine ligase</fullName>
    </submittedName>
</protein>
<evidence type="ECO:0000313" key="8">
    <source>
        <dbReference type="Proteomes" id="UP000677265"/>
    </source>
</evidence>
<dbReference type="GO" id="GO:0005524">
    <property type="term" value="F:ATP binding"/>
    <property type="evidence" value="ECO:0007669"/>
    <property type="project" value="UniProtKB-KW"/>
</dbReference>
<evidence type="ECO:0000259" key="5">
    <source>
        <dbReference type="Pfam" id="PF08245"/>
    </source>
</evidence>
<proteinExistence type="predicted"/>
<evidence type="ECO:0000313" key="7">
    <source>
        <dbReference type="EMBL" id="MCH6268943.1"/>
    </source>
</evidence>
<dbReference type="PANTHER" id="PTHR43024">
    <property type="entry name" value="UDP-N-ACETYLMURAMOYL-TRIPEPTIDE--D-ALANYL-D-ALANINE LIGASE"/>
    <property type="match status" value="1"/>
</dbReference>
<keyword evidence="3" id="KW-0067">ATP-binding</keyword>
<reference evidence="6" key="1">
    <citation type="submission" date="2021-05" db="EMBL/GenBank/DDBJ databases">
        <title>Novel Bacillus species.</title>
        <authorList>
            <person name="Liu G."/>
        </authorList>
    </citation>
    <scope>NUCLEOTIDE SEQUENCE</scope>
    <source>
        <strain evidence="6 8">FJAT-50051</strain>
    </source>
</reference>
<dbReference type="InterPro" id="IPR004101">
    <property type="entry name" value="Mur_ligase_C"/>
</dbReference>
<dbReference type="Gene3D" id="3.90.190.20">
    <property type="entry name" value="Mur ligase, C-terminal domain"/>
    <property type="match status" value="1"/>
</dbReference>
<dbReference type="Pfam" id="PF08245">
    <property type="entry name" value="Mur_ligase_M"/>
    <property type="match status" value="1"/>
</dbReference>
<dbReference type="EMBL" id="JAGYPE010000001">
    <property type="protein sequence ID" value="MBS4180172.1"/>
    <property type="molecule type" value="Genomic_DNA"/>
</dbReference>
<evidence type="ECO:0000256" key="2">
    <source>
        <dbReference type="ARBA" id="ARBA00022741"/>
    </source>
</evidence>
<dbReference type="GO" id="GO:0016881">
    <property type="term" value="F:acid-amino acid ligase activity"/>
    <property type="evidence" value="ECO:0007669"/>
    <property type="project" value="InterPro"/>
</dbReference>
<dbReference type="InterPro" id="IPR036565">
    <property type="entry name" value="Mur-like_cat_sf"/>
</dbReference>
<keyword evidence="1 6" id="KW-0436">Ligase</keyword>
<dbReference type="InterPro" id="IPR051046">
    <property type="entry name" value="MurCDEF_CellWall_CoF430Synth"/>
</dbReference>
<evidence type="ECO:0000256" key="1">
    <source>
        <dbReference type="ARBA" id="ARBA00022598"/>
    </source>
</evidence>
<dbReference type="InterPro" id="IPR013221">
    <property type="entry name" value="Mur_ligase_cen"/>
</dbReference>
<evidence type="ECO:0000259" key="4">
    <source>
        <dbReference type="Pfam" id="PF02875"/>
    </source>
</evidence>
<evidence type="ECO:0000313" key="6">
    <source>
        <dbReference type="EMBL" id="MBS4180172.1"/>
    </source>
</evidence>
<dbReference type="RefSeq" id="WP_213140187.1">
    <property type="nucleotide sequence ID" value="NZ_JAGYPE020000073.1"/>
</dbReference>
<sequence length="371" mass="41728">MDNIGIGKPIIAITGSSGKTTTKEMVSSIIQRRWKVFKSYENGNDVWFTSQYVKQIDPTYEALVLEYGMTHAGNITEHCKLIQPNIGIITNVGIAHIGNFEDQEFGVIAAKSELIKGMKSDGILFLNEDDLNSKLLDKGDFRGEILSIGIQNKANYQAREIYYTENGMNFRVEMEGMDCPFYIPIFGKHNVYNALFAIAVSHRLGLSINDIRLGLENFYQTFGRLTIYHLKNEITIINDTFNAKPDAMKEAINVLSNIGKDTKIAILGCMFDLGIHEEQAYRDIGSYAASCKIDYLYTVGEGTKIIGEAANQSGIADENVKHFHSIDELHQTLVGQIKEKTTVLIKGYFGMENAMRVKMIDTAMFLRDYFK</sequence>